<evidence type="ECO:0000313" key="7">
    <source>
        <dbReference type="Proteomes" id="UP001175353"/>
    </source>
</evidence>
<sequence length="1274" mass="140094">MKLAALLLLPPLLRQAIAHTTLSDSSLRALLPATDADFNIHTGRLLAPILQPRVPGTPGSAAVLAHFVNYFTTHLPDWDLTFQNSTSTTPTSHGKDVPFINLIATRDPPWLNGQQGEVARQALVAHYDSKLTPTGFIGATDSAAPCAMLLHVAQSLDAALTRKWTAMAAEGLGAGGYGGVKDHKGLQIILLDGEEAFQTWTHTDSLYGARALAEEWEGTVNSAMSTFQSPLDSIELFVLLDLLGSANPIVPSYFKTTHWAYQLLADVEQRLRGLSSGGPAVLTTNPNRPFLPEANKGESNANERWLGGYIEDDHLPFMARGVEILHLIPSPFPHVWHTMQDDGEHLDIATVRDWAAITAAFAAEWMDLEGFLENGQSERASKRSWEDEKTELNPLTGRFVRRQASEPPSARSPSLPSLPDYESPPPPPDRSPSLRSLPDYVSSAPPYRSSSLPDYETPPPARSPSLPSLPDYESPPPVRSPSLPSLPSLPDYEPTPDRSPSLPGYQPSPDRSPRSVPRHRGPDLNAGRRDPLTRTPLTPLATVWSSIQNAVGYIYGYPRNSAPVSPNLNGPAHGREDRWMNLRTAEGRVRLESVINDWLMMGSDDNEGLAQLIVRIAQEHGEPPEVTDERFRLRYQGVERIRNMQSQDLANRIAQMLIDELDLPGQRYSTALHSWQEIVRGARNDAGSQPPLDSKIDDDLVQRVQSFIRIHGFRIFLQCFDWTHRGDAGDLFPRFFAHGPDHHNRHGLRTAVWQPNDDDEEISHYIAGLLQGTRPLEPFTAGNRLAPGSRPEYDEEADDSPEAGEYDAEQSRGVRYSLQAIRDLIAEPGVTWRQVFHVYQRHILLYGMQDIVFDADTTLARGLSDLMRTRPQDLAHDMARLNHRFSLEDGMAALFADAAIARSRGTTASWPLLHGGGRGRRRLSSDGRNDSSGEDENIHTGGDDGRPHHEEEEELISLFRDPGTRSGGSARGVPVGSPVYPREYWGRPSHAGGDDRSGPNAGNNSGAQQHDETNGANLAPPSPPLRSDRDTQMTRFWRDYAASCVEVEQEAREERRAGAQSRQQWLQLEIDRLDRSLGRRRGPRLTQDELEARFAEVLARAVVASWDTAYDGMRTREQEGMFGEDAGQSHGSDDDDDHGPPPPPAGPAAAVHIPRTTIPPGTYAPPDPPSAPRGNSKSSSEPSPIVTPTPAPRRNERIAGRPGAFMMTRAPGRLTPRDAPARRRRSSSIIARHQRQAEAAASAGVGAVTGSPATTRKRGSTAQGQGSVDKRAKK</sequence>
<feature type="compositionally biased region" description="Basic and acidic residues" evidence="4">
    <location>
        <begin position="379"/>
        <end position="391"/>
    </location>
</feature>
<reference evidence="6" key="1">
    <citation type="submission" date="2023-06" db="EMBL/GenBank/DDBJ databases">
        <title>Black Yeasts Isolated from many extreme environments.</title>
        <authorList>
            <person name="Coleine C."/>
            <person name="Stajich J.E."/>
            <person name="Selbmann L."/>
        </authorList>
    </citation>
    <scope>NUCLEOTIDE SEQUENCE</scope>
    <source>
        <strain evidence="6">CCFEE 5200</strain>
    </source>
</reference>
<feature type="domain" description="Peptidase M28" evidence="5">
    <location>
        <begin position="122"/>
        <end position="361"/>
    </location>
</feature>
<dbReference type="GO" id="GO:0008270">
    <property type="term" value="F:zinc ion binding"/>
    <property type="evidence" value="ECO:0007669"/>
    <property type="project" value="TreeGrafter"/>
</dbReference>
<dbReference type="Pfam" id="PF04389">
    <property type="entry name" value="Peptidase_M28"/>
    <property type="match status" value="1"/>
</dbReference>
<feature type="region of interest" description="Disordered" evidence="4">
    <location>
        <begin position="376"/>
        <end position="536"/>
    </location>
</feature>
<proteinExistence type="inferred from homology"/>
<feature type="chain" id="PRO_5042673208" description="Peptide hydrolase" evidence="3">
    <location>
        <begin position="19"/>
        <end position="1274"/>
    </location>
</feature>
<dbReference type="CDD" id="cd03880">
    <property type="entry name" value="M28_QC_like"/>
    <property type="match status" value="1"/>
</dbReference>
<keyword evidence="2" id="KW-0012">Acyltransferase</keyword>
<feature type="compositionally biased region" description="Low complexity" evidence="4">
    <location>
        <begin position="405"/>
        <end position="421"/>
    </location>
</feature>
<keyword evidence="3" id="KW-0645">Protease</keyword>
<comment type="similarity">
    <text evidence="3">Belongs to the peptidase M28 family.</text>
</comment>
<feature type="compositionally biased region" description="Low complexity" evidence="4">
    <location>
        <begin position="1227"/>
        <end position="1254"/>
    </location>
</feature>
<feature type="compositionally biased region" description="Low complexity" evidence="4">
    <location>
        <begin position="480"/>
        <end position="490"/>
    </location>
</feature>
<keyword evidence="3" id="KW-0862">Zinc</keyword>
<keyword evidence="3" id="KW-0378">Hydrolase</keyword>
<evidence type="ECO:0000256" key="3">
    <source>
        <dbReference type="RuleBase" id="RU361240"/>
    </source>
</evidence>
<dbReference type="AlphaFoldDB" id="A0AAN6QNB2"/>
<comment type="caution">
    <text evidence="6">The sequence shown here is derived from an EMBL/GenBank/DDBJ whole genome shotgun (WGS) entry which is preliminary data.</text>
</comment>
<name>A0AAN6QNB2_9PEZI</name>
<dbReference type="SUPFAM" id="SSF53187">
    <property type="entry name" value="Zn-dependent exopeptidases"/>
    <property type="match status" value="1"/>
</dbReference>
<dbReference type="PANTHER" id="PTHR12283">
    <property type="entry name" value="GLUTAMINYL-PEPTIDE CYCLOTRANSFERASE"/>
    <property type="match status" value="1"/>
</dbReference>
<feature type="region of interest" description="Disordered" evidence="4">
    <location>
        <begin position="778"/>
        <end position="811"/>
    </location>
</feature>
<feature type="compositionally biased region" description="Polar residues" evidence="4">
    <location>
        <begin position="1173"/>
        <end position="1182"/>
    </location>
</feature>
<dbReference type="EC" id="3.4.-.-" evidence="3"/>
<feature type="signal peptide" evidence="3">
    <location>
        <begin position="1"/>
        <end position="18"/>
    </location>
</feature>
<organism evidence="6 7">
    <name type="scientific">Friedmanniomyces endolithicus</name>
    <dbReference type="NCBI Taxonomy" id="329885"/>
    <lineage>
        <taxon>Eukaryota</taxon>
        <taxon>Fungi</taxon>
        <taxon>Dikarya</taxon>
        <taxon>Ascomycota</taxon>
        <taxon>Pezizomycotina</taxon>
        <taxon>Dothideomycetes</taxon>
        <taxon>Dothideomycetidae</taxon>
        <taxon>Mycosphaerellales</taxon>
        <taxon>Teratosphaeriaceae</taxon>
        <taxon>Friedmanniomyces</taxon>
    </lineage>
</organism>
<feature type="compositionally biased region" description="Basic and acidic residues" evidence="4">
    <location>
        <begin position="520"/>
        <end position="532"/>
    </location>
</feature>
<dbReference type="GO" id="GO:0006508">
    <property type="term" value="P:proteolysis"/>
    <property type="evidence" value="ECO:0007669"/>
    <property type="project" value="UniProtKB-KW"/>
</dbReference>
<evidence type="ECO:0000313" key="6">
    <source>
        <dbReference type="EMBL" id="KAK0972221.1"/>
    </source>
</evidence>
<feature type="region of interest" description="Disordered" evidence="4">
    <location>
        <begin position="908"/>
        <end position="1029"/>
    </location>
</feature>
<evidence type="ECO:0000256" key="1">
    <source>
        <dbReference type="ARBA" id="ARBA00022679"/>
    </source>
</evidence>
<dbReference type="Gene3D" id="3.40.630.10">
    <property type="entry name" value="Zn peptidases"/>
    <property type="match status" value="1"/>
</dbReference>
<dbReference type="InterPro" id="IPR037457">
    <property type="entry name" value="M28_QC"/>
</dbReference>
<feature type="compositionally biased region" description="Basic and acidic residues" evidence="4">
    <location>
        <begin position="923"/>
        <end position="950"/>
    </location>
</feature>
<keyword evidence="3" id="KW-0732">Signal</keyword>
<evidence type="ECO:0000259" key="5">
    <source>
        <dbReference type="Pfam" id="PF04389"/>
    </source>
</evidence>
<dbReference type="PANTHER" id="PTHR12283:SF6">
    <property type="entry name" value="GLUTAMINYL-PEPTIDE CYCLOTRANSFERASE-RELATED"/>
    <property type="match status" value="1"/>
</dbReference>
<keyword evidence="1" id="KW-0808">Transferase</keyword>
<dbReference type="GO" id="GO:0016603">
    <property type="term" value="F:glutaminyl-peptide cyclotransferase activity"/>
    <property type="evidence" value="ECO:0007669"/>
    <property type="project" value="InterPro"/>
</dbReference>
<feature type="compositionally biased region" description="Acidic residues" evidence="4">
    <location>
        <begin position="793"/>
        <end position="808"/>
    </location>
</feature>
<accession>A0AAN6QNB2</accession>
<dbReference type="InterPro" id="IPR007484">
    <property type="entry name" value="Peptidase_M28"/>
</dbReference>
<protein>
    <recommendedName>
        <fullName evidence="3">Peptide hydrolase</fullName>
        <ecNumber evidence="3">3.4.-.-</ecNumber>
    </recommendedName>
</protein>
<evidence type="ECO:0000256" key="2">
    <source>
        <dbReference type="ARBA" id="ARBA00023315"/>
    </source>
</evidence>
<keyword evidence="7" id="KW-1185">Reference proteome</keyword>
<dbReference type="Proteomes" id="UP001175353">
    <property type="component" value="Unassembled WGS sequence"/>
</dbReference>
<feature type="compositionally biased region" description="Pro residues" evidence="4">
    <location>
        <begin position="1162"/>
        <end position="1171"/>
    </location>
</feature>
<keyword evidence="3" id="KW-0479">Metal-binding</keyword>
<dbReference type="EMBL" id="JAUJLE010000171">
    <property type="protein sequence ID" value="KAK0972221.1"/>
    <property type="molecule type" value="Genomic_DNA"/>
</dbReference>
<dbReference type="GO" id="GO:0008233">
    <property type="term" value="F:peptidase activity"/>
    <property type="evidence" value="ECO:0007669"/>
    <property type="project" value="UniProtKB-KW"/>
</dbReference>
<feature type="region of interest" description="Disordered" evidence="4">
    <location>
        <begin position="1123"/>
        <end position="1274"/>
    </location>
</feature>
<dbReference type="InterPro" id="IPR040234">
    <property type="entry name" value="QC/QCL"/>
</dbReference>
<gene>
    <name evidence="6" type="ORF">LTR91_015263</name>
</gene>
<evidence type="ECO:0000256" key="4">
    <source>
        <dbReference type="SAM" id="MobiDB-lite"/>
    </source>
</evidence>